<evidence type="ECO:0000313" key="5">
    <source>
        <dbReference type="EMBL" id="MFL0249572.1"/>
    </source>
</evidence>
<dbReference type="InterPro" id="IPR020449">
    <property type="entry name" value="Tscrpt_reg_AraC-type_HTH"/>
</dbReference>
<dbReference type="InterPro" id="IPR018060">
    <property type="entry name" value="HTH_AraC"/>
</dbReference>
<dbReference type="SUPFAM" id="SSF51215">
    <property type="entry name" value="Regulatory protein AraC"/>
    <property type="match status" value="1"/>
</dbReference>
<dbReference type="SMART" id="SM00342">
    <property type="entry name" value="HTH_ARAC"/>
    <property type="match status" value="1"/>
</dbReference>
<proteinExistence type="predicted"/>
<keyword evidence="6" id="KW-1185">Reference proteome</keyword>
<dbReference type="Gene3D" id="2.60.120.280">
    <property type="entry name" value="Regulatory protein AraC"/>
    <property type="match status" value="1"/>
</dbReference>
<dbReference type="RefSeq" id="WP_406786242.1">
    <property type="nucleotide sequence ID" value="NZ_JBJIAA010000003.1"/>
</dbReference>
<accession>A0ABW8TBI0</accession>
<evidence type="ECO:0000256" key="3">
    <source>
        <dbReference type="ARBA" id="ARBA00023163"/>
    </source>
</evidence>
<keyword evidence="3" id="KW-0804">Transcription</keyword>
<dbReference type="PANTHER" id="PTHR43280">
    <property type="entry name" value="ARAC-FAMILY TRANSCRIPTIONAL REGULATOR"/>
    <property type="match status" value="1"/>
</dbReference>
<dbReference type="InterPro" id="IPR003313">
    <property type="entry name" value="AraC-bd"/>
</dbReference>
<dbReference type="PANTHER" id="PTHR43280:SF28">
    <property type="entry name" value="HTH-TYPE TRANSCRIPTIONAL ACTIVATOR RHAS"/>
    <property type="match status" value="1"/>
</dbReference>
<dbReference type="EMBL" id="JBJIAA010000003">
    <property type="protein sequence ID" value="MFL0249572.1"/>
    <property type="molecule type" value="Genomic_DNA"/>
</dbReference>
<dbReference type="Proteomes" id="UP001623592">
    <property type="component" value="Unassembled WGS sequence"/>
</dbReference>
<keyword evidence="1" id="KW-0805">Transcription regulation</keyword>
<dbReference type="PRINTS" id="PR00032">
    <property type="entry name" value="HTHARAC"/>
</dbReference>
<dbReference type="Gene3D" id="1.10.10.60">
    <property type="entry name" value="Homeodomain-like"/>
    <property type="match status" value="2"/>
</dbReference>
<evidence type="ECO:0000256" key="2">
    <source>
        <dbReference type="ARBA" id="ARBA00023125"/>
    </source>
</evidence>
<keyword evidence="2" id="KW-0238">DNA-binding</keyword>
<name>A0ABW8TBI0_9CLOT</name>
<dbReference type="PROSITE" id="PS00041">
    <property type="entry name" value="HTH_ARAC_FAMILY_1"/>
    <property type="match status" value="1"/>
</dbReference>
<dbReference type="Pfam" id="PF02311">
    <property type="entry name" value="AraC_binding"/>
    <property type="match status" value="1"/>
</dbReference>
<dbReference type="PROSITE" id="PS01124">
    <property type="entry name" value="HTH_ARAC_FAMILY_2"/>
    <property type="match status" value="1"/>
</dbReference>
<protein>
    <submittedName>
        <fullName evidence="5">AraC family transcriptional regulator</fullName>
    </submittedName>
</protein>
<dbReference type="InterPro" id="IPR018062">
    <property type="entry name" value="HTH_AraC-typ_CS"/>
</dbReference>
<sequence length="285" mass="33424">MLNITGYYQETFEGIEDNSEDIIVNSVGHQKLITKNKFQTIRPGGRRDFQILYLANGLGHYKFEDSFKTVKAGTFIVYFPNHEQNYHYLLHENPEIYWIHFTGYKAASLLKDSGYSNTGFYTIAINNKYDDLFNKIIQEIQLKRSNFLLLTKLYLQELVANMHRDTSEQNTSHHAKNDVIFNAIQFFQSNYKQDINIEKFALENNLSYNYFIKIFKDFTQMTPNQYIIMSRLSKAKNLLLDSNYNVCEIAAMVGYDNPLYFSHIFKKYTGDTPTGFRNTARNILL</sequence>
<feature type="domain" description="HTH araC/xylS-type" evidence="4">
    <location>
        <begin position="181"/>
        <end position="279"/>
    </location>
</feature>
<dbReference type="SUPFAM" id="SSF46689">
    <property type="entry name" value="Homeodomain-like"/>
    <property type="match status" value="2"/>
</dbReference>
<evidence type="ECO:0000256" key="1">
    <source>
        <dbReference type="ARBA" id="ARBA00023015"/>
    </source>
</evidence>
<comment type="caution">
    <text evidence="5">The sequence shown here is derived from an EMBL/GenBank/DDBJ whole genome shotgun (WGS) entry which is preliminary data.</text>
</comment>
<dbReference type="InterPro" id="IPR009057">
    <property type="entry name" value="Homeodomain-like_sf"/>
</dbReference>
<reference evidence="5 6" key="1">
    <citation type="submission" date="2024-11" db="EMBL/GenBank/DDBJ databases">
        <authorList>
            <person name="Heng Y.C."/>
            <person name="Lim A.C.H."/>
            <person name="Lee J.K.Y."/>
            <person name="Kittelmann S."/>
        </authorList>
    </citation>
    <scope>NUCLEOTIDE SEQUENCE [LARGE SCALE GENOMIC DNA]</scope>
    <source>
        <strain evidence="5 6">WILCCON 0114</strain>
    </source>
</reference>
<dbReference type="InterPro" id="IPR037923">
    <property type="entry name" value="HTH-like"/>
</dbReference>
<dbReference type="Pfam" id="PF12833">
    <property type="entry name" value="HTH_18"/>
    <property type="match status" value="1"/>
</dbReference>
<organism evidence="5 6">
    <name type="scientific">Clostridium neuense</name>
    <dbReference type="NCBI Taxonomy" id="1728934"/>
    <lineage>
        <taxon>Bacteria</taxon>
        <taxon>Bacillati</taxon>
        <taxon>Bacillota</taxon>
        <taxon>Clostridia</taxon>
        <taxon>Eubacteriales</taxon>
        <taxon>Clostridiaceae</taxon>
        <taxon>Clostridium</taxon>
    </lineage>
</organism>
<gene>
    <name evidence="5" type="ORF">ACJDT4_03985</name>
</gene>
<evidence type="ECO:0000259" key="4">
    <source>
        <dbReference type="PROSITE" id="PS01124"/>
    </source>
</evidence>
<evidence type="ECO:0000313" key="6">
    <source>
        <dbReference type="Proteomes" id="UP001623592"/>
    </source>
</evidence>